<dbReference type="Gene3D" id="2.170.270.10">
    <property type="entry name" value="SET domain"/>
    <property type="match status" value="1"/>
</dbReference>
<evidence type="ECO:0000259" key="2">
    <source>
        <dbReference type="PROSITE" id="PS50280"/>
    </source>
</evidence>
<feature type="region of interest" description="Disordered" evidence="1">
    <location>
        <begin position="561"/>
        <end position="584"/>
    </location>
</feature>
<feature type="compositionally biased region" description="Basic and acidic residues" evidence="1">
    <location>
        <begin position="567"/>
        <end position="584"/>
    </location>
</feature>
<dbReference type="OrthoDB" id="265717at2759"/>
<dbReference type="Proteomes" id="UP000751190">
    <property type="component" value="Unassembled WGS sequence"/>
</dbReference>
<dbReference type="InterPro" id="IPR001214">
    <property type="entry name" value="SET_dom"/>
</dbReference>
<protein>
    <recommendedName>
        <fullName evidence="2">SET domain-containing protein</fullName>
    </recommendedName>
</protein>
<comment type="caution">
    <text evidence="3">The sequence shown here is derived from an EMBL/GenBank/DDBJ whole genome shotgun (WGS) entry which is preliminary data.</text>
</comment>
<dbReference type="InterPro" id="IPR011990">
    <property type="entry name" value="TPR-like_helical_dom_sf"/>
</dbReference>
<feature type="region of interest" description="Disordered" evidence="1">
    <location>
        <begin position="339"/>
        <end position="362"/>
    </location>
</feature>
<dbReference type="PANTHER" id="PTHR12197">
    <property type="entry name" value="HISTONE-LYSINE N-METHYLTRANSFERASE SMYD"/>
    <property type="match status" value="1"/>
</dbReference>
<feature type="region of interest" description="Disordered" evidence="1">
    <location>
        <begin position="489"/>
        <end position="526"/>
    </location>
</feature>
<dbReference type="Gene3D" id="1.25.40.10">
    <property type="entry name" value="Tetratricopeptide repeat domain"/>
    <property type="match status" value="1"/>
</dbReference>
<accession>A0A8J5XH12</accession>
<proteinExistence type="predicted"/>
<dbReference type="OMA" id="AGWDEHK"/>
<dbReference type="InterPro" id="IPR046341">
    <property type="entry name" value="SET_dom_sf"/>
</dbReference>
<name>A0A8J5XH12_DIALT</name>
<feature type="compositionally biased region" description="Low complexity" evidence="1">
    <location>
        <begin position="339"/>
        <end position="348"/>
    </location>
</feature>
<organism evidence="3 4">
    <name type="scientific">Diacronema lutheri</name>
    <name type="common">Unicellular marine alga</name>
    <name type="synonym">Monochrysis lutheri</name>
    <dbReference type="NCBI Taxonomy" id="2081491"/>
    <lineage>
        <taxon>Eukaryota</taxon>
        <taxon>Haptista</taxon>
        <taxon>Haptophyta</taxon>
        <taxon>Pavlovophyceae</taxon>
        <taxon>Pavlovales</taxon>
        <taxon>Pavlovaceae</taxon>
        <taxon>Diacronema</taxon>
    </lineage>
</organism>
<dbReference type="Pfam" id="PF00856">
    <property type="entry name" value="SET"/>
    <property type="match status" value="1"/>
</dbReference>
<reference evidence="3" key="1">
    <citation type="submission" date="2021-05" db="EMBL/GenBank/DDBJ databases">
        <title>The genome of the haptophyte Pavlova lutheri (Diacronema luteri, Pavlovales) - a model for lipid biosynthesis in eukaryotic algae.</title>
        <authorList>
            <person name="Hulatt C.J."/>
            <person name="Posewitz M.C."/>
        </authorList>
    </citation>
    <scope>NUCLEOTIDE SEQUENCE</scope>
    <source>
        <strain evidence="3">NIVA-4/92</strain>
    </source>
</reference>
<dbReference type="PANTHER" id="PTHR12197:SF251">
    <property type="entry name" value="EG:BACR7C10.4 PROTEIN"/>
    <property type="match status" value="1"/>
</dbReference>
<dbReference type="AlphaFoldDB" id="A0A8J5XH12"/>
<feature type="domain" description="SET" evidence="2">
    <location>
        <begin position="11"/>
        <end position="297"/>
    </location>
</feature>
<evidence type="ECO:0000256" key="1">
    <source>
        <dbReference type="SAM" id="MobiDB-lite"/>
    </source>
</evidence>
<sequence length="584" mass="62677">MAIADPARDLWRIEQLPARGRGVVAARDLPASTLLHKVAPTAFVVDDARLGEHCCVCMARTGAAECAPCARCGFGGLCAACAGAPARRRVHELECASLERLRSSGMDLRGDTRALRLLVRLLLRMRAARLGEPPARWWPVDASWSDVGSLAELVGLEDLNESDSEGGDGCDDPTTAEPGAFAQRAQYERAADAEASMPLEHKLQMIAQQARFVVDSDCRLGHAAAVRLLGQLCLNCHEIVDAEALEREIGLGIFPPLAAFNHACAPNVHMHTSADGCLCARLVLPVRAGDELTICYVDPYQPRATRQRQLRAGYRFDCTCERCADEAVSARAEDDELGAALAGPRAPRAPAPKRARAAEPDRALSADGDTECALRALEERAIRSMRAGRLAAASRQLDELLALARARLHPRHARCRRARVYAAACARARSRWLEVGVHARALVIVYSACPRARAGASSPYAAALAAAWLLLAESERECALALGGPAPRARAAHRRAPDASARQTRSSRALACPPEPRASPRTRAGNVLSPACADALQRALELHSLLLGDDHPLTRRLHRAAAGHGGGDVRRAALGDQEPRRCLA</sequence>
<gene>
    <name evidence="3" type="ORF">KFE25_010887</name>
</gene>
<evidence type="ECO:0000313" key="3">
    <source>
        <dbReference type="EMBL" id="KAG8460832.1"/>
    </source>
</evidence>
<dbReference type="InterPro" id="IPR050869">
    <property type="entry name" value="H3K4_H4K5_MeTrfase"/>
</dbReference>
<evidence type="ECO:0000313" key="4">
    <source>
        <dbReference type="Proteomes" id="UP000751190"/>
    </source>
</evidence>
<dbReference type="GO" id="GO:0005634">
    <property type="term" value="C:nucleus"/>
    <property type="evidence" value="ECO:0007669"/>
    <property type="project" value="TreeGrafter"/>
</dbReference>
<keyword evidence="4" id="KW-1185">Reference proteome</keyword>
<dbReference type="SUPFAM" id="SSF82199">
    <property type="entry name" value="SET domain"/>
    <property type="match status" value="1"/>
</dbReference>
<dbReference type="PROSITE" id="PS50280">
    <property type="entry name" value="SET"/>
    <property type="match status" value="1"/>
</dbReference>
<dbReference type="EMBL" id="JAGTXO010000030">
    <property type="protein sequence ID" value="KAG8460832.1"/>
    <property type="molecule type" value="Genomic_DNA"/>
</dbReference>